<dbReference type="AlphaFoldDB" id="A0A9X1VXQ8"/>
<feature type="domain" description="DUF4399" evidence="2">
    <location>
        <begin position="191"/>
        <end position="266"/>
    </location>
</feature>
<dbReference type="InterPro" id="IPR025512">
    <property type="entry name" value="DUF4399"/>
</dbReference>
<dbReference type="Pfam" id="PF14347">
    <property type="entry name" value="DUF4399"/>
    <property type="match status" value="2"/>
</dbReference>
<accession>A0A9X1VXQ8</accession>
<keyword evidence="1" id="KW-0732">Signal</keyword>
<feature type="signal peptide" evidence="1">
    <location>
        <begin position="1"/>
        <end position="22"/>
    </location>
</feature>
<reference evidence="3" key="1">
    <citation type="submission" date="2022-03" db="EMBL/GenBank/DDBJ databases">
        <authorList>
            <person name="Woo C.Y."/>
        </authorList>
    </citation>
    <scope>NUCLEOTIDE SEQUENCE</scope>
    <source>
        <strain evidence="3">CYS-02</strain>
    </source>
</reference>
<feature type="chain" id="PRO_5040864022" evidence="1">
    <location>
        <begin position="23"/>
        <end position="273"/>
    </location>
</feature>
<name>A0A9X1VXQ8_9BURK</name>
<keyword evidence="4" id="KW-1185">Reference proteome</keyword>
<comment type="caution">
    <text evidence="3">The sequence shown here is derived from an EMBL/GenBank/DDBJ whole genome shotgun (WGS) entry which is preliminary data.</text>
</comment>
<evidence type="ECO:0000313" key="4">
    <source>
        <dbReference type="Proteomes" id="UP001139447"/>
    </source>
</evidence>
<protein>
    <submittedName>
        <fullName evidence="3">DUF4399 domain-containing protein</fullName>
    </submittedName>
</protein>
<sequence>MSKTRTILSILAWGLAASAAQAQAPAPAAAAASAPRHPWQAALPGLTAEAYFTNMEPGMKIETPFVAKFGLSGGWGLAPITQPVQGKGGHHHLLVNRELPLDFKQPLPFNDQYIHFGKGQMETVLTLPPGSYKLRLLLADDKHLPYFVYSKPLNVTVTKKNAGIDPQSLTKKGISLLNLADNAKLKPPFRVQFHASGLNVAHVSQQEKETGHFRLSLHPKGAAKPVELDFTEGQTEVWLAPPRGDYTLRLELLDNVNPGKALAEAVSVPILVE</sequence>
<dbReference type="Proteomes" id="UP001139447">
    <property type="component" value="Unassembled WGS sequence"/>
</dbReference>
<organism evidence="3 4">
    <name type="scientific">Variovorax terrae</name>
    <dbReference type="NCBI Taxonomy" id="2923278"/>
    <lineage>
        <taxon>Bacteria</taxon>
        <taxon>Pseudomonadati</taxon>
        <taxon>Pseudomonadota</taxon>
        <taxon>Betaproteobacteria</taxon>
        <taxon>Burkholderiales</taxon>
        <taxon>Comamonadaceae</taxon>
        <taxon>Variovorax</taxon>
    </lineage>
</organism>
<evidence type="ECO:0000256" key="1">
    <source>
        <dbReference type="SAM" id="SignalP"/>
    </source>
</evidence>
<proteinExistence type="predicted"/>
<dbReference type="RefSeq" id="WP_243304754.1">
    <property type="nucleotide sequence ID" value="NZ_JALGBI010000001.1"/>
</dbReference>
<gene>
    <name evidence="3" type="ORF">MMF98_04540</name>
</gene>
<feature type="domain" description="DUF4399" evidence="2">
    <location>
        <begin position="68"/>
        <end position="158"/>
    </location>
</feature>
<evidence type="ECO:0000259" key="2">
    <source>
        <dbReference type="Pfam" id="PF14347"/>
    </source>
</evidence>
<evidence type="ECO:0000313" key="3">
    <source>
        <dbReference type="EMBL" id="MCJ0762473.1"/>
    </source>
</evidence>
<dbReference type="EMBL" id="JALGBI010000001">
    <property type="protein sequence ID" value="MCJ0762473.1"/>
    <property type="molecule type" value="Genomic_DNA"/>
</dbReference>